<dbReference type="GO" id="GO:0006865">
    <property type="term" value="P:amino acid transport"/>
    <property type="evidence" value="ECO:0007669"/>
    <property type="project" value="TreeGrafter"/>
</dbReference>
<keyword evidence="3 8" id="KW-0813">Transport</keyword>
<dbReference type="InterPro" id="IPR010065">
    <property type="entry name" value="AA_ABC_transptr_permease_3TM"/>
</dbReference>
<dbReference type="InterPro" id="IPR035906">
    <property type="entry name" value="MetI-like_sf"/>
</dbReference>
<evidence type="ECO:0000313" key="10">
    <source>
        <dbReference type="EMBL" id="OZI52440.1"/>
    </source>
</evidence>
<feature type="transmembrane region" description="Helical" evidence="8">
    <location>
        <begin position="20"/>
        <end position="40"/>
    </location>
</feature>
<dbReference type="RefSeq" id="WP_094838908.1">
    <property type="nucleotide sequence ID" value="NZ_NEVQ01000021.1"/>
</dbReference>
<evidence type="ECO:0000256" key="5">
    <source>
        <dbReference type="ARBA" id="ARBA00022692"/>
    </source>
</evidence>
<dbReference type="Proteomes" id="UP000216885">
    <property type="component" value="Unassembled WGS sequence"/>
</dbReference>
<feature type="transmembrane region" description="Helical" evidence="8">
    <location>
        <begin position="195"/>
        <end position="218"/>
    </location>
</feature>
<keyword evidence="5 8" id="KW-0812">Transmembrane</keyword>
<name>A0A261TTT6_9BORD</name>
<dbReference type="AlphaFoldDB" id="A0A261TTT6"/>
<dbReference type="InterPro" id="IPR043429">
    <property type="entry name" value="ArtM/GltK/GlnP/TcyL/YhdX-like"/>
</dbReference>
<evidence type="ECO:0000256" key="4">
    <source>
        <dbReference type="ARBA" id="ARBA00022475"/>
    </source>
</evidence>
<dbReference type="InterPro" id="IPR000515">
    <property type="entry name" value="MetI-like"/>
</dbReference>
<comment type="similarity">
    <text evidence="2">Belongs to the binding-protein-dependent transport system permease family. HisMQ subfamily.</text>
</comment>
<feature type="transmembrane region" description="Helical" evidence="8">
    <location>
        <begin position="155"/>
        <end position="175"/>
    </location>
</feature>
<evidence type="ECO:0000256" key="7">
    <source>
        <dbReference type="ARBA" id="ARBA00023136"/>
    </source>
</evidence>
<reference evidence="10 11" key="1">
    <citation type="submission" date="2017-05" db="EMBL/GenBank/DDBJ databases">
        <title>Complete and WGS of Bordetella genogroups.</title>
        <authorList>
            <person name="Spilker T."/>
            <person name="LiPuma J."/>
        </authorList>
    </citation>
    <scope>NUCLEOTIDE SEQUENCE [LARGE SCALE GENOMIC DNA]</scope>
    <source>
        <strain evidence="10 11">AU9919</strain>
    </source>
</reference>
<dbReference type="PANTHER" id="PTHR30614:SF47">
    <property type="entry name" value="ABC TRANSPORTER PERMEASE"/>
    <property type="match status" value="1"/>
</dbReference>
<keyword evidence="4" id="KW-1003">Cell membrane</keyword>
<dbReference type="PANTHER" id="PTHR30614">
    <property type="entry name" value="MEMBRANE COMPONENT OF AMINO ACID ABC TRANSPORTER"/>
    <property type="match status" value="1"/>
</dbReference>
<evidence type="ECO:0000256" key="6">
    <source>
        <dbReference type="ARBA" id="ARBA00022989"/>
    </source>
</evidence>
<evidence type="ECO:0000256" key="3">
    <source>
        <dbReference type="ARBA" id="ARBA00022448"/>
    </source>
</evidence>
<dbReference type="Pfam" id="PF00528">
    <property type="entry name" value="BPD_transp_1"/>
    <property type="match status" value="1"/>
</dbReference>
<dbReference type="Gene3D" id="1.10.3720.10">
    <property type="entry name" value="MetI-like"/>
    <property type="match status" value="1"/>
</dbReference>
<evidence type="ECO:0000259" key="9">
    <source>
        <dbReference type="PROSITE" id="PS50928"/>
    </source>
</evidence>
<comment type="subcellular location">
    <subcellularLocation>
        <location evidence="1">Cell inner membrane</location>
        <topology evidence="1">Multi-pass membrane protein</topology>
    </subcellularLocation>
    <subcellularLocation>
        <location evidence="8">Cell membrane</location>
        <topology evidence="8">Multi-pass membrane protein</topology>
    </subcellularLocation>
</comment>
<accession>A0A261TTT6</accession>
<evidence type="ECO:0000313" key="11">
    <source>
        <dbReference type="Proteomes" id="UP000216885"/>
    </source>
</evidence>
<proteinExistence type="inferred from homology"/>
<sequence length="229" mass="25985">MDFLEPIYLHQLLDGMLITVQLFLVAWVMAFTIAVLLVVIRTTDWAPCRWFVDAYVEYHRNVPLLVQVLFWYFGMPELLPEGFRDWLYEHNAELSLAAIALALGSAAYIAEDIRSGLRSIPGTQFESARALGCSYLQCMRFVIVPQALRAAIPPLIGRALLLFKNTSVAMAIGVVELTYQAREIENETYRTFTTFGIATAMYLLGSFCIMFIGSHIYARYVPGRRSRHA</sequence>
<dbReference type="EMBL" id="NEVQ01000021">
    <property type="protein sequence ID" value="OZI52440.1"/>
    <property type="molecule type" value="Genomic_DNA"/>
</dbReference>
<protein>
    <submittedName>
        <fullName evidence="10">ABC transporter permease</fullName>
    </submittedName>
</protein>
<dbReference type="GO" id="GO:0022857">
    <property type="term" value="F:transmembrane transporter activity"/>
    <property type="evidence" value="ECO:0007669"/>
    <property type="project" value="InterPro"/>
</dbReference>
<keyword evidence="6 8" id="KW-1133">Transmembrane helix</keyword>
<evidence type="ECO:0000256" key="1">
    <source>
        <dbReference type="ARBA" id="ARBA00004429"/>
    </source>
</evidence>
<dbReference type="NCBIfam" id="TIGR01726">
    <property type="entry name" value="HEQRo_perm_3TM"/>
    <property type="match status" value="1"/>
</dbReference>
<organism evidence="10 11">
    <name type="scientific">Bordetella genomosp. 4</name>
    <dbReference type="NCBI Taxonomy" id="463044"/>
    <lineage>
        <taxon>Bacteria</taxon>
        <taxon>Pseudomonadati</taxon>
        <taxon>Pseudomonadota</taxon>
        <taxon>Betaproteobacteria</taxon>
        <taxon>Burkholderiales</taxon>
        <taxon>Alcaligenaceae</taxon>
        <taxon>Bordetella</taxon>
    </lineage>
</organism>
<keyword evidence="7 8" id="KW-0472">Membrane</keyword>
<dbReference type="CDD" id="cd06261">
    <property type="entry name" value="TM_PBP2"/>
    <property type="match status" value="1"/>
</dbReference>
<keyword evidence="11" id="KW-1185">Reference proteome</keyword>
<evidence type="ECO:0000256" key="8">
    <source>
        <dbReference type="RuleBase" id="RU363032"/>
    </source>
</evidence>
<dbReference type="GO" id="GO:0043190">
    <property type="term" value="C:ATP-binding cassette (ABC) transporter complex"/>
    <property type="evidence" value="ECO:0007669"/>
    <property type="project" value="InterPro"/>
</dbReference>
<comment type="caution">
    <text evidence="10">The sequence shown here is derived from an EMBL/GenBank/DDBJ whole genome shotgun (WGS) entry which is preliminary data.</text>
</comment>
<dbReference type="PROSITE" id="PS50928">
    <property type="entry name" value="ABC_TM1"/>
    <property type="match status" value="1"/>
</dbReference>
<dbReference type="SUPFAM" id="SSF161098">
    <property type="entry name" value="MetI-like"/>
    <property type="match status" value="1"/>
</dbReference>
<evidence type="ECO:0000256" key="2">
    <source>
        <dbReference type="ARBA" id="ARBA00010072"/>
    </source>
</evidence>
<gene>
    <name evidence="10" type="ORF">CAL20_21090</name>
</gene>
<feature type="domain" description="ABC transmembrane type-1" evidence="9">
    <location>
        <begin position="16"/>
        <end position="213"/>
    </location>
</feature>